<feature type="signal peptide" evidence="1">
    <location>
        <begin position="1"/>
        <end position="19"/>
    </location>
</feature>
<dbReference type="Proteomes" id="UP000788426">
    <property type="component" value="Unassembled WGS sequence"/>
</dbReference>
<proteinExistence type="predicted"/>
<gene>
    <name evidence="3" type="ORF">KZO38_05070</name>
</gene>
<keyword evidence="1" id="KW-0732">Signal</keyword>
<comment type="caution">
    <text evidence="3">The sequence shown here is derived from an EMBL/GenBank/DDBJ whole genome shotgun (WGS) entry which is preliminary data.</text>
</comment>
<feature type="chain" id="PRO_5045089728" evidence="1">
    <location>
        <begin position="20"/>
        <end position="107"/>
    </location>
</feature>
<dbReference type="RefSeq" id="WP_219480688.1">
    <property type="nucleotide sequence ID" value="NZ_JAHXCT010000003.1"/>
</dbReference>
<dbReference type="PROSITE" id="PS50846">
    <property type="entry name" value="HMA_2"/>
    <property type="match status" value="1"/>
</dbReference>
<feature type="domain" description="HMA" evidence="2">
    <location>
        <begin position="21"/>
        <end position="87"/>
    </location>
</feature>
<organism evidence="3 4">
    <name type="scientific">Hoylesella nanceiensis</name>
    <dbReference type="NCBI Taxonomy" id="425941"/>
    <lineage>
        <taxon>Bacteria</taxon>
        <taxon>Pseudomonadati</taxon>
        <taxon>Bacteroidota</taxon>
        <taxon>Bacteroidia</taxon>
        <taxon>Bacteroidales</taxon>
        <taxon>Prevotellaceae</taxon>
        <taxon>Hoylesella</taxon>
    </lineage>
</organism>
<dbReference type="CDD" id="cd00371">
    <property type="entry name" value="HMA"/>
    <property type="match status" value="1"/>
</dbReference>
<dbReference type="Pfam" id="PF00403">
    <property type="entry name" value="HMA"/>
    <property type="match status" value="1"/>
</dbReference>
<evidence type="ECO:0000256" key="1">
    <source>
        <dbReference type="SAM" id="SignalP"/>
    </source>
</evidence>
<evidence type="ECO:0000313" key="4">
    <source>
        <dbReference type="Proteomes" id="UP000788426"/>
    </source>
</evidence>
<sequence length="107" mass="11592">MKKLILLAVVACSFVAANAKTVKKTFKVEGKCEMCEERIEKAAKDVKGVISANWNSKTKQLALVFDDKSTSVEKVQKAIAAVGYDAGNVKASKAAYDKLPGCCKYQK</sequence>
<keyword evidence="4" id="KW-1185">Reference proteome</keyword>
<dbReference type="EMBL" id="JAHXCT010000003">
    <property type="protein sequence ID" value="MBW4769129.1"/>
    <property type="molecule type" value="Genomic_DNA"/>
</dbReference>
<protein>
    <submittedName>
        <fullName evidence="3">Cation transporter</fullName>
    </submittedName>
</protein>
<reference evidence="3 4" key="1">
    <citation type="submission" date="2021-07" db="EMBL/GenBank/DDBJ databases">
        <title>Genomic diversity and antimicrobial resistance of Prevotella spp. isolated from chronic lung disease airways.</title>
        <authorList>
            <person name="Webb K.A."/>
            <person name="Olagoke O.S."/>
            <person name="Baird T."/>
            <person name="Neill J."/>
            <person name="Pham A."/>
            <person name="Wells T.J."/>
            <person name="Ramsay K.A."/>
            <person name="Bell S.C."/>
            <person name="Sarovich D.S."/>
            <person name="Price E.P."/>
        </authorList>
    </citation>
    <scope>NUCLEOTIDE SEQUENCE [LARGE SCALE GENOMIC DNA]</scope>
    <source>
        <strain evidence="3 4">SCHI0011.S.12</strain>
    </source>
</reference>
<evidence type="ECO:0000313" key="3">
    <source>
        <dbReference type="EMBL" id="MBW4769129.1"/>
    </source>
</evidence>
<name>A0ABS6YEJ2_9BACT</name>
<accession>A0ABS6YEJ2</accession>
<dbReference type="InterPro" id="IPR006121">
    <property type="entry name" value="HMA_dom"/>
</dbReference>
<evidence type="ECO:0000259" key="2">
    <source>
        <dbReference type="PROSITE" id="PS50846"/>
    </source>
</evidence>